<dbReference type="InterPro" id="IPR006311">
    <property type="entry name" value="TAT_signal"/>
</dbReference>
<dbReference type="EMBL" id="JAAKZW010000093">
    <property type="protein sequence ID" value="NGO78221.1"/>
    <property type="molecule type" value="Genomic_DNA"/>
</dbReference>
<name>A0A6G4XNM8_9ACTN</name>
<evidence type="ECO:0008006" key="4">
    <source>
        <dbReference type="Google" id="ProtNLM"/>
    </source>
</evidence>
<feature type="chain" id="PRO_5026303415" description="DUF11 domain-containing protein" evidence="1">
    <location>
        <begin position="33"/>
        <end position="326"/>
    </location>
</feature>
<dbReference type="PROSITE" id="PS51257">
    <property type="entry name" value="PROKAR_LIPOPROTEIN"/>
    <property type="match status" value="1"/>
</dbReference>
<feature type="signal peptide" evidence="1">
    <location>
        <begin position="1"/>
        <end position="32"/>
    </location>
</feature>
<organism evidence="2 3">
    <name type="scientific">Streptomyces mesophilus</name>
    <dbReference type="NCBI Taxonomy" id="1775132"/>
    <lineage>
        <taxon>Bacteria</taxon>
        <taxon>Bacillati</taxon>
        <taxon>Actinomycetota</taxon>
        <taxon>Actinomycetes</taxon>
        <taxon>Kitasatosporales</taxon>
        <taxon>Streptomycetaceae</taxon>
        <taxon>Streptomyces</taxon>
    </lineage>
</organism>
<dbReference type="Proteomes" id="UP000481109">
    <property type="component" value="Unassembled WGS sequence"/>
</dbReference>
<comment type="caution">
    <text evidence="2">The sequence shown here is derived from an EMBL/GenBank/DDBJ whole genome shotgun (WGS) entry which is preliminary data.</text>
</comment>
<protein>
    <recommendedName>
        <fullName evidence="4">DUF11 domain-containing protein</fullName>
    </recommendedName>
</protein>
<proteinExistence type="predicted"/>
<keyword evidence="1" id="KW-0732">Signal</keyword>
<dbReference type="AlphaFoldDB" id="A0A6G4XNM8"/>
<gene>
    <name evidence="2" type="ORF">G6045_21515</name>
</gene>
<dbReference type="PROSITE" id="PS51318">
    <property type="entry name" value="TAT"/>
    <property type="match status" value="1"/>
</dbReference>
<evidence type="ECO:0000313" key="3">
    <source>
        <dbReference type="Proteomes" id="UP000481109"/>
    </source>
</evidence>
<keyword evidence="3" id="KW-1185">Reference proteome</keyword>
<evidence type="ECO:0000256" key="1">
    <source>
        <dbReference type="SAM" id="SignalP"/>
    </source>
</evidence>
<dbReference type="RefSeq" id="WP_165333671.1">
    <property type="nucleotide sequence ID" value="NZ_JAAKZW010000093.1"/>
</dbReference>
<sequence length="326" mass="33818">MPPTHRRSWTRSTVRRGALSAAAAVACLVAGAATSFSAPRGTAVDLAIADVPLQVSPGKSGVQKLIVSNAGARPTTGPALVSYATPAYTNIDRGRPLPRGCKIAYANPDPVVPEVVVCRLPAGLAKGRDTTLAVPVVVTERARLTGTIRGRSSVLPAPESKDTESDANNNWTLARLNLTRPTPAPPAGNRVGLWIAQSDAVVEQDGTAELELRYGNVGPNASDSTVVVFTTPLLTKVDTEGGLPDGCAFELDDKTPGIPQIVRCTLDGQDVEEDDSLTVPLVAQPGVPKGMTAGSLLVAPAKPCDVDTDQTDNLTVAVVRVPSRAS</sequence>
<evidence type="ECO:0000313" key="2">
    <source>
        <dbReference type="EMBL" id="NGO78221.1"/>
    </source>
</evidence>
<reference evidence="2 3" key="1">
    <citation type="submission" date="2020-02" db="EMBL/GenBank/DDBJ databases">
        <title>Whole-genome analyses of novel actinobacteria.</title>
        <authorList>
            <person name="Sahin N."/>
            <person name="Tokatli A."/>
        </authorList>
    </citation>
    <scope>NUCLEOTIDE SEQUENCE [LARGE SCALE GENOMIC DNA]</scope>
    <source>
        <strain evidence="2 3">YC504</strain>
    </source>
</reference>
<accession>A0A6G4XNM8</accession>